<dbReference type="AlphaFoldDB" id="A0A3N1LDA5"/>
<feature type="region of interest" description="Disordered" evidence="10">
    <location>
        <begin position="241"/>
        <end position="296"/>
    </location>
</feature>
<comment type="caution">
    <text evidence="12">The sequence shown here is derived from an EMBL/GenBank/DDBJ whole genome shotgun (WGS) entry which is preliminary data.</text>
</comment>
<keyword evidence="13" id="KW-1185">Reference proteome</keyword>
<evidence type="ECO:0000256" key="9">
    <source>
        <dbReference type="RuleBase" id="RU366031"/>
    </source>
</evidence>
<feature type="domain" description="Tetrapyrrole biosynthesis uroporphyrinogen III synthase" evidence="11">
    <location>
        <begin position="14"/>
        <end position="235"/>
    </location>
</feature>
<keyword evidence="5 9" id="KW-0627">Porphyrin biosynthesis</keyword>
<evidence type="ECO:0000256" key="6">
    <source>
        <dbReference type="ARBA" id="ARBA00037589"/>
    </source>
</evidence>
<dbReference type="Gene3D" id="3.40.50.10090">
    <property type="match status" value="2"/>
</dbReference>
<keyword evidence="4 9" id="KW-0456">Lyase</keyword>
<dbReference type="GO" id="GO:0006780">
    <property type="term" value="P:uroporphyrinogen III biosynthetic process"/>
    <property type="evidence" value="ECO:0007669"/>
    <property type="project" value="UniProtKB-UniRule"/>
</dbReference>
<dbReference type="Proteomes" id="UP000278222">
    <property type="component" value="Unassembled WGS sequence"/>
</dbReference>
<evidence type="ECO:0000313" key="13">
    <source>
        <dbReference type="Proteomes" id="UP000278222"/>
    </source>
</evidence>
<evidence type="ECO:0000259" key="11">
    <source>
        <dbReference type="Pfam" id="PF02602"/>
    </source>
</evidence>
<organism evidence="12 13">
    <name type="scientific">Stella humosa</name>
    <dbReference type="NCBI Taxonomy" id="94"/>
    <lineage>
        <taxon>Bacteria</taxon>
        <taxon>Pseudomonadati</taxon>
        <taxon>Pseudomonadota</taxon>
        <taxon>Alphaproteobacteria</taxon>
        <taxon>Rhodospirillales</taxon>
        <taxon>Stellaceae</taxon>
        <taxon>Stella</taxon>
    </lineage>
</organism>
<accession>A0A3N1LDA5</accession>
<evidence type="ECO:0000256" key="1">
    <source>
        <dbReference type="ARBA" id="ARBA00004772"/>
    </source>
</evidence>
<evidence type="ECO:0000256" key="4">
    <source>
        <dbReference type="ARBA" id="ARBA00023239"/>
    </source>
</evidence>
<proteinExistence type="inferred from homology"/>
<name>A0A3N1LDA5_9PROT</name>
<dbReference type="InterPro" id="IPR039793">
    <property type="entry name" value="UROS/Hem4"/>
</dbReference>
<dbReference type="GO" id="GO:0006782">
    <property type="term" value="P:protoporphyrinogen IX biosynthetic process"/>
    <property type="evidence" value="ECO:0007669"/>
    <property type="project" value="UniProtKB-UniRule"/>
</dbReference>
<comment type="function">
    <text evidence="6 9">Catalyzes cyclization of the linear tetrapyrrole, hydroxymethylbilane, to the macrocyclic uroporphyrinogen III.</text>
</comment>
<comment type="similarity">
    <text evidence="2 9">Belongs to the uroporphyrinogen-III synthase family.</text>
</comment>
<evidence type="ECO:0000313" key="12">
    <source>
        <dbReference type="EMBL" id="ROP91051.1"/>
    </source>
</evidence>
<dbReference type="CDD" id="cd06578">
    <property type="entry name" value="HemD"/>
    <property type="match status" value="1"/>
</dbReference>
<dbReference type="RefSeq" id="WP_123690641.1">
    <property type="nucleotide sequence ID" value="NZ_AP019700.1"/>
</dbReference>
<dbReference type="PANTHER" id="PTHR38042:SF1">
    <property type="entry name" value="UROPORPHYRINOGEN-III SYNTHASE, CHLOROPLASTIC"/>
    <property type="match status" value="1"/>
</dbReference>
<sequence>MRVLLTRPEAESRALAAELAAAGILSVVAPVLRIEPVPEAAADLQQGLDGARALLFTSAQAVAAFARLSARRDLPVFAVGPATAAAARDAGFAAVEGADGDGAALALLVAARLEPGAEPLVHPAGADVAGDLPGALEKAGFQLRRVVLYKAEAVDGLPAAARDALRAGTLDGVLLFSPRTAARFAELVTSAGLAGSPSDIRLPVAYCLSPAVAAAATLPWRAVRVADEANQPSLLRLVEADRPSNEEPIMSEPNATGPAVDIGTAPRHGSASGESMKGGSTVPPAPPATPTARAIGDSPPAPVLSLGATIGVAALVAILIALSAPLWRGWFWSEPRPVAAAVDFGPIEARMAALERRPPPDTAPLSDAIRRLQADIARLAERPAADPALSAEIQRLLGMVDALTRRLAETETAMRDNRLRDRIGERALVAATALRAAAERGGSFASELETARAALAEDPAAKEAVESLAPHAEKGVADAGALARRFDLLSADIVQAARRAPDGDWVDRTVERMASVLTVRRVEAPVAGTPDAHVAAAEKALAARDVAAALEALAPIREAVARAAPDWLAAAEARRAVDAATTRVSRRVAAILGRDR</sequence>
<dbReference type="PANTHER" id="PTHR38042">
    <property type="entry name" value="UROPORPHYRINOGEN-III SYNTHASE, CHLOROPLASTIC"/>
    <property type="match status" value="1"/>
</dbReference>
<evidence type="ECO:0000256" key="8">
    <source>
        <dbReference type="ARBA" id="ARBA00048617"/>
    </source>
</evidence>
<dbReference type="EC" id="4.2.1.75" evidence="3 9"/>
<protein>
    <recommendedName>
        <fullName evidence="7 9">Uroporphyrinogen-III synthase</fullName>
        <ecNumber evidence="3 9">4.2.1.75</ecNumber>
    </recommendedName>
</protein>
<dbReference type="InterPro" id="IPR036108">
    <property type="entry name" value="4pyrrol_syn_uPrphyn_synt_sf"/>
</dbReference>
<evidence type="ECO:0000256" key="10">
    <source>
        <dbReference type="SAM" id="MobiDB-lite"/>
    </source>
</evidence>
<gene>
    <name evidence="12" type="ORF">EDC65_2911</name>
</gene>
<comment type="catalytic activity">
    <reaction evidence="8 9">
        <text>hydroxymethylbilane = uroporphyrinogen III + H2O</text>
        <dbReference type="Rhea" id="RHEA:18965"/>
        <dbReference type="ChEBI" id="CHEBI:15377"/>
        <dbReference type="ChEBI" id="CHEBI:57308"/>
        <dbReference type="ChEBI" id="CHEBI:57845"/>
        <dbReference type="EC" id="4.2.1.75"/>
    </reaction>
</comment>
<evidence type="ECO:0000256" key="2">
    <source>
        <dbReference type="ARBA" id="ARBA00008133"/>
    </source>
</evidence>
<dbReference type="EMBL" id="RJKX01000014">
    <property type="protein sequence ID" value="ROP91051.1"/>
    <property type="molecule type" value="Genomic_DNA"/>
</dbReference>
<dbReference type="InterPro" id="IPR003754">
    <property type="entry name" value="4pyrrol_synth_uPrphyn_synth"/>
</dbReference>
<dbReference type="OrthoDB" id="7163809at2"/>
<comment type="pathway">
    <text evidence="1 9">Porphyrin-containing compound metabolism; protoporphyrin-IX biosynthesis; coproporphyrinogen-III from 5-aminolevulinate: step 3/4.</text>
</comment>
<evidence type="ECO:0000256" key="5">
    <source>
        <dbReference type="ARBA" id="ARBA00023244"/>
    </source>
</evidence>
<reference evidence="12 13" key="1">
    <citation type="submission" date="2018-11" db="EMBL/GenBank/DDBJ databases">
        <title>Genomic Encyclopedia of Type Strains, Phase IV (KMG-IV): sequencing the most valuable type-strain genomes for metagenomic binning, comparative biology and taxonomic classification.</title>
        <authorList>
            <person name="Goeker M."/>
        </authorList>
    </citation>
    <scope>NUCLEOTIDE SEQUENCE [LARGE SCALE GENOMIC DNA]</scope>
    <source>
        <strain evidence="12 13">DSM 5900</strain>
    </source>
</reference>
<evidence type="ECO:0000256" key="3">
    <source>
        <dbReference type="ARBA" id="ARBA00013109"/>
    </source>
</evidence>
<evidence type="ECO:0000256" key="7">
    <source>
        <dbReference type="ARBA" id="ARBA00040167"/>
    </source>
</evidence>
<dbReference type="GO" id="GO:0004852">
    <property type="term" value="F:uroporphyrinogen-III synthase activity"/>
    <property type="evidence" value="ECO:0007669"/>
    <property type="project" value="UniProtKB-UniRule"/>
</dbReference>
<dbReference type="Pfam" id="PF02602">
    <property type="entry name" value="HEM4"/>
    <property type="match status" value="1"/>
</dbReference>
<dbReference type="SUPFAM" id="SSF69618">
    <property type="entry name" value="HemD-like"/>
    <property type="match status" value="1"/>
</dbReference>